<dbReference type="PROSITE" id="PS50188">
    <property type="entry name" value="B302_SPRY"/>
    <property type="match status" value="1"/>
</dbReference>
<reference evidence="4 5" key="1">
    <citation type="submission" date="2016-07" db="EMBL/GenBank/DDBJ databases">
        <title>Pervasive Adenine N6-methylation of Active Genes in Fungi.</title>
        <authorList>
            <consortium name="DOE Joint Genome Institute"/>
            <person name="Mondo S.J."/>
            <person name="Dannebaum R.O."/>
            <person name="Kuo R.C."/>
            <person name="Labutti K."/>
            <person name="Haridas S."/>
            <person name="Kuo A."/>
            <person name="Salamov A."/>
            <person name="Ahrendt S.R."/>
            <person name="Lipzen A."/>
            <person name="Sullivan W."/>
            <person name="Andreopoulos W.B."/>
            <person name="Clum A."/>
            <person name="Lindquist E."/>
            <person name="Daum C."/>
            <person name="Ramamoorthy G.K."/>
            <person name="Gryganskyi A."/>
            <person name="Culley D."/>
            <person name="Magnuson J.K."/>
            <person name="James T.Y."/>
            <person name="O'Malley M.A."/>
            <person name="Stajich J.E."/>
            <person name="Spatafora J.W."/>
            <person name="Visel A."/>
            <person name="Grigoriev I.V."/>
        </authorList>
    </citation>
    <scope>NUCLEOTIDE SEQUENCE [LARGE SCALE GENOMIC DNA]</scope>
    <source>
        <strain evidence="4 5">NRRL 3301</strain>
    </source>
</reference>
<dbReference type="InterPro" id="IPR050618">
    <property type="entry name" value="Ubq-SigPath_Reg"/>
</dbReference>
<name>A0A1X2G9N1_9FUNG</name>
<dbReference type="InterPro" id="IPR001870">
    <property type="entry name" value="B30.2/SPRY"/>
</dbReference>
<dbReference type="SUPFAM" id="SSF49899">
    <property type="entry name" value="Concanavalin A-like lectins/glucanases"/>
    <property type="match status" value="2"/>
</dbReference>
<dbReference type="EMBL" id="MCGT01000029">
    <property type="protein sequence ID" value="ORX48566.1"/>
    <property type="molecule type" value="Genomic_DNA"/>
</dbReference>
<proteinExistence type="predicted"/>
<dbReference type="PROSITE" id="PS50896">
    <property type="entry name" value="LISH"/>
    <property type="match status" value="1"/>
</dbReference>
<evidence type="ECO:0000259" key="3">
    <source>
        <dbReference type="PROSITE" id="PS50897"/>
    </source>
</evidence>
<protein>
    <submittedName>
        <fullName evidence="4">SPRY-domain-containing protein</fullName>
    </submittedName>
</protein>
<dbReference type="SMART" id="SM00668">
    <property type="entry name" value="CTLH"/>
    <property type="match status" value="1"/>
</dbReference>
<dbReference type="InterPro" id="IPR013320">
    <property type="entry name" value="ConA-like_dom_sf"/>
</dbReference>
<organism evidence="4 5">
    <name type="scientific">Hesseltinella vesiculosa</name>
    <dbReference type="NCBI Taxonomy" id="101127"/>
    <lineage>
        <taxon>Eukaryota</taxon>
        <taxon>Fungi</taxon>
        <taxon>Fungi incertae sedis</taxon>
        <taxon>Mucoromycota</taxon>
        <taxon>Mucoromycotina</taxon>
        <taxon>Mucoromycetes</taxon>
        <taxon>Mucorales</taxon>
        <taxon>Cunninghamellaceae</taxon>
        <taxon>Hesseltinella</taxon>
    </lineage>
</organism>
<dbReference type="InterPro" id="IPR003877">
    <property type="entry name" value="SPRY_dom"/>
</dbReference>
<dbReference type="PANTHER" id="PTHR12864">
    <property type="entry name" value="RAN BINDING PROTEIN 9-RELATED"/>
    <property type="match status" value="1"/>
</dbReference>
<feature type="domain" description="B30.2/SPRY" evidence="2">
    <location>
        <begin position="127"/>
        <end position="411"/>
    </location>
</feature>
<gene>
    <name evidence="4" type="ORF">DM01DRAFT_1409846</name>
</gene>
<evidence type="ECO:0000313" key="5">
    <source>
        <dbReference type="Proteomes" id="UP000242146"/>
    </source>
</evidence>
<dbReference type="Pfam" id="PF00622">
    <property type="entry name" value="SPRY"/>
    <property type="match status" value="1"/>
</dbReference>
<evidence type="ECO:0000256" key="1">
    <source>
        <dbReference type="SAM" id="MobiDB-lite"/>
    </source>
</evidence>
<evidence type="ECO:0000313" key="4">
    <source>
        <dbReference type="EMBL" id="ORX48566.1"/>
    </source>
</evidence>
<dbReference type="PROSITE" id="PS50897">
    <property type="entry name" value="CTLH"/>
    <property type="match status" value="1"/>
</dbReference>
<dbReference type="InterPro" id="IPR024964">
    <property type="entry name" value="CTLH/CRA"/>
</dbReference>
<dbReference type="Proteomes" id="UP000242146">
    <property type="component" value="Unassembled WGS sequence"/>
</dbReference>
<evidence type="ECO:0000259" key="2">
    <source>
        <dbReference type="PROSITE" id="PS50188"/>
    </source>
</evidence>
<dbReference type="SMART" id="SM00757">
    <property type="entry name" value="CRA"/>
    <property type="match status" value="1"/>
</dbReference>
<comment type="caution">
    <text evidence="4">The sequence shown here is derived from an EMBL/GenBank/DDBJ whole genome shotgun (WGS) entry which is preliminary data.</text>
</comment>
<accession>A0A1X2G9N1</accession>
<dbReference type="SMART" id="SM00449">
    <property type="entry name" value="SPRY"/>
    <property type="match status" value="1"/>
</dbReference>
<feature type="region of interest" description="Disordered" evidence="1">
    <location>
        <begin position="257"/>
        <end position="297"/>
    </location>
</feature>
<dbReference type="OrthoDB" id="25503at2759"/>
<dbReference type="STRING" id="101127.A0A1X2G9N1"/>
<keyword evidence="5" id="KW-1185">Reference proteome</keyword>
<dbReference type="InterPro" id="IPR043136">
    <property type="entry name" value="B30.2/SPRY_sf"/>
</dbReference>
<dbReference type="Gene3D" id="2.60.120.920">
    <property type="match status" value="2"/>
</dbReference>
<sequence length="772" mass="86085">MSNPLDSSSIFTFSSQGILRAPLFSYHSRSARSQRRLQRANSPSKDESVCTMQDTYSQGIPAYPPYLQSTIYALLVEEQYRLYCLRYGRSIPPRSSKHHNWSNMLSFLDESTTSASPPSLPDPPPPRFQPSNAFLDRLERQDLRLPSAWNQNDGGEDLTITDDKLGVTFRENPSFEEDSPEASSIRANHSIKPQCGLFYYEVDILAGDQFADGHVGVGFGWNVGRTDRMPGGDGFSWGYHGDTGHIFAASLVQGGQLFSQNDGHEPRRHPRHGVSNMATSSSSSSSSNSSGDGNALAQLISNRPTSSTATSTIPPTARSAVRHLIGRNLRSSNPTQLILGPSQHRAYGPTFGVGDVVGCGLDFRNNSIFFTRNGVHLGTAFCNLRSRSFYPMVGFKTPGDRIHTNFGQQAFLFDIEQYRRDEMHRTIDTILCKAPSPLPTLHRPRSQSSLPYTYDQPHAGHISDHHRLFRHNRTQPANATDAQQEKHVLNQLVRDYLHHSGYIGTLLAFQQQIATSPHPPSDLPSHLSTEVDRDVTTLRHDICQDMRKGYINQVFRKCEQHFPALLDHQPVLCFRLRCQKFLYCVQQMNTSSANYPGHIVSTSPPMSPSSMDDLPTIGIKRKIQQQDLLLGEPPTQRRRLDDDEDDSTYRDAQLCAALEPVMAYGRFLQDTYGPKSVLDLDPSQINVKDELAATFSILAYANANDNPNIYLIQPAWHESIAGDLNQAILSELGQPTTSTLERAYQQTSVAVHELVMLGDGEASMIPQLDTVL</sequence>
<dbReference type="AlphaFoldDB" id="A0A1X2G9N1"/>
<dbReference type="Pfam" id="PF10607">
    <property type="entry name" value="CTLH"/>
    <property type="match status" value="1"/>
</dbReference>
<dbReference type="InterPro" id="IPR013144">
    <property type="entry name" value="CRA_dom"/>
</dbReference>
<feature type="compositionally biased region" description="Low complexity" evidence="1">
    <location>
        <begin position="280"/>
        <end position="290"/>
    </location>
</feature>
<dbReference type="InterPro" id="IPR006594">
    <property type="entry name" value="LisH"/>
</dbReference>
<feature type="domain" description="CTLH" evidence="3">
    <location>
        <begin position="535"/>
        <end position="592"/>
    </location>
</feature>
<dbReference type="InterPro" id="IPR006595">
    <property type="entry name" value="CTLH_C"/>
</dbReference>